<evidence type="ECO:0000256" key="7">
    <source>
        <dbReference type="ARBA" id="ARBA00023242"/>
    </source>
</evidence>
<feature type="region of interest" description="Disordered" evidence="20">
    <location>
        <begin position="468"/>
        <end position="487"/>
    </location>
</feature>
<dbReference type="InterPro" id="IPR020103">
    <property type="entry name" value="PsdUridine_synth_cat_dom_sf"/>
</dbReference>
<evidence type="ECO:0000256" key="8">
    <source>
        <dbReference type="ARBA" id="ARBA00036943"/>
    </source>
</evidence>
<dbReference type="FunFam" id="3.30.70.580:FF:000002">
    <property type="entry name" value="tRNA pseudouridine synthase"/>
    <property type="match status" value="1"/>
</dbReference>
<evidence type="ECO:0000256" key="18">
    <source>
        <dbReference type="PIRSR" id="PIRSR641708-1"/>
    </source>
</evidence>
<dbReference type="RefSeq" id="XP_036364780.1">
    <property type="nucleotide sequence ID" value="XM_036508887.1"/>
</dbReference>
<evidence type="ECO:0000256" key="9">
    <source>
        <dbReference type="ARBA" id="ARBA00052184"/>
    </source>
</evidence>
<evidence type="ECO:0000256" key="15">
    <source>
        <dbReference type="ARBA" id="ARBA00079087"/>
    </source>
</evidence>
<evidence type="ECO:0000313" key="22">
    <source>
        <dbReference type="Proteomes" id="UP000515154"/>
    </source>
</evidence>
<dbReference type="InterPro" id="IPR020095">
    <property type="entry name" value="PsdUridine_synth_TruA_C"/>
</dbReference>
<comment type="catalytic activity">
    <reaction evidence="1">
        <text>a uridine in mRNA = a pseudouridine in mRNA</text>
        <dbReference type="Rhea" id="RHEA:56644"/>
        <dbReference type="Rhea" id="RHEA-COMP:14658"/>
        <dbReference type="Rhea" id="RHEA-COMP:14659"/>
        <dbReference type="ChEBI" id="CHEBI:65314"/>
        <dbReference type="ChEBI" id="CHEBI:65315"/>
    </reaction>
</comment>
<evidence type="ECO:0000256" key="4">
    <source>
        <dbReference type="ARBA" id="ARBA00022664"/>
    </source>
</evidence>
<dbReference type="Gene3D" id="3.30.70.580">
    <property type="entry name" value="Pseudouridine synthase I, catalytic domain, N-terminal subdomain"/>
    <property type="match status" value="1"/>
</dbReference>
<evidence type="ECO:0000256" key="6">
    <source>
        <dbReference type="ARBA" id="ARBA00023235"/>
    </source>
</evidence>
<feature type="region of interest" description="Disordered" evidence="20">
    <location>
        <begin position="31"/>
        <end position="64"/>
    </location>
</feature>
<evidence type="ECO:0000256" key="1">
    <source>
        <dbReference type="ARBA" id="ARBA00001166"/>
    </source>
</evidence>
<dbReference type="Pfam" id="PF01416">
    <property type="entry name" value="PseudoU_synth_1"/>
    <property type="match status" value="1"/>
</dbReference>
<keyword evidence="7" id="KW-0539">Nucleus</keyword>
<dbReference type="InterPro" id="IPR001406">
    <property type="entry name" value="PsdUridine_synth_TruA"/>
</dbReference>
<dbReference type="RefSeq" id="XP_029645098.1">
    <property type="nucleotide sequence ID" value="XM_029789238.2"/>
</dbReference>
<comment type="subcellular location">
    <subcellularLocation>
        <location evidence="2">Nucleus</location>
    </subcellularLocation>
</comment>
<evidence type="ECO:0000256" key="19">
    <source>
        <dbReference type="PIRSR" id="PIRSR641708-2"/>
    </source>
</evidence>
<comment type="function">
    <text evidence="10">Pseudouridylate synthase that catalyzes pseudouridylation of tRNAs and mRNAs. Acts on positions 27/28 in the anticodon stem and also positions 34 and 36 in the anticodon of an intron containing tRNA. Also catalyzes pseudouridylation of mRNAs: mediates pseudouridylation of mRNAs with the consensus sequence 5'-UGUAG-3'. Acts as a regulator of pre-mRNA splicing by mediating pseudouridylation of pre-mRNAs at locations associated with alternatively spliced regions. Pseudouridylation of pre-mRNAs near splice sites directly regulates mRNA splicing and mRNA 3'-end processing. Involved in regulation of nuclear receptor activity through pseudouridylation of SRA1 mRNA.</text>
</comment>
<dbReference type="FunFam" id="3.30.70.660:FF:000002">
    <property type="entry name" value="tRNA pseudouridine synthase"/>
    <property type="match status" value="1"/>
</dbReference>
<feature type="region of interest" description="Disordered" evidence="20">
    <location>
        <begin position="410"/>
        <end position="438"/>
    </location>
</feature>
<protein>
    <recommendedName>
        <fullName evidence="13">Pseudouridylate synthase 1 homolog</fullName>
        <ecNumber evidence="12">5.4.99.12</ecNumber>
    </recommendedName>
    <alternativeName>
        <fullName evidence="14">tRNA pseudouridine synthase 1</fullName>
    </alternativeName>
    <alternativeName>
        <fullName evidence="17">tRNA pseudouridine(38-40) synthase</fullName>
    </alternativeName>
    <alternativeName>
        <fullName evidence="15">tRNA pseudouridylate synthase I</fullName>
    </alternativeName>
    <alternativeName>
        <fullName evidence="16">tRNA-uridine isomerase I</fullName>
    </alternativeName>
</protein>
<dbReference type="RefSeq" id="XP_029645097.1">
    <property type="nucleotide sequence ID" value="XM_029789237.2"/>
</dbReference>
<evidence type="ECO:0000256" key="10">
    <source>
        <dbReference type="ARBA" id="ARBA00053709"/>
    </source>
</evidence>
<dbReference type="GO" id="GO:0160147">
    <property type="term" value="F:tRNA pseudouridine(38-40) synthase activity"/>
    <property type="evidence" value="ECO:0007669"/>
    <property type="project" value="UniProtKB-EC"/>
</dbReference>
<feature type="domain" description="Pseudouridine synthase I TruA alpha/beta" evidence="21">
    <location>
        <begin position="225"/>
        <end position="328"/>
    </location>
</feature>
<dbReference type="AlphaFoldDB" id="A0A6P7T2U7"/>
<evidence type="ECO:0000313" key="24">
    <source>
        <dbReference type="RefSeq" id="XP_029645098.1"/>
    </source>
</evidence>
<feature type="compositionally biased region" description="Basic and acidic residues" evidence="20">
    <location>
        <begin position="32"/>
        <end position="45"/>
    </location>
</feature>
<feature type="compositionally biased region" description="Low complexity" evidence="20">
    <location>
        <begin position="420"/>
        <end position="438"/>
    </location>
</feature>
<evidence type="ECO:0000256" key="5">
    <source>
        <dbReference type="ARBA" id="ARBA00022694"/>
    </source>
</evidence>
<dbReference type="GO" id="GO:0031119">
    <property type="term" value="P:tRNA pseudouridine synthesis"/>
    <property type="evidence" value="ECO:0007669"/>
    <property type="project" value="InterPro"/>
</dbReference>
<evidence type="ECO:0000256" key="3">
    <source>
        <dbReference type="ARBA" id="ARBA00009375"/>
    </source>
</evidence>
<feature type="compositionally biased region" description="Basic and acidic residues" evidence="20">
    <location>
        <begin position="476"/>
        <end position="487"/>
    </location>
</feature>
<dbReference type="PANTHER" id="PTHR11142">
    <property type="entry name" value="PSEUDOURIDYLATE SYNTHASE"/>
    <property type="match status" value="1"/>
</dbReference>
<comment type="catalytic activity">
    <reaction evidence="8">
        <text>a uridine in tRNA = a pseudouridine in tRNA</text>
        <dbReference type="Rhea" id="RHEA:54572"/>
        <dbReference type="Rhea" id="RHEA-COMP:13339"/>
        <dbReference type="Rhea" id="RHEA-COMP:13934"/>
        <dbReference type="ChEBI" id="CHEBI:65314"/>
        <dbReference type="ChEBI" id="CHEBI:65315"/>
    </reaction>
</comment>
<evidence type="ECO:0000256" key="20">
    <source>
        <dbReference type="SAM" id="MobiDB-lite"/>
    </source>
</evidence>
<evidence type="ECO:0000256" key="16">
    <source>
        <dbReference type="ARBA" id="ARBA00080849"/>
    </source>
</evidence>
<dbReference type="EC" id="5.4.99.12" evidence="12"/>
<keyword evidence="4" id="KW-0507">mRNA processing</keyword>
<dbReference type="SUPFAM" id="SSF55120">
    <property type="entry name" value="Pseudouridine synthase"/>
    <property type="match status" value="1"/>
</dbReference>
<proteinExistence type="inferred from homology"/>
<dbReference type="GO" id="GO:1990481">
    <property type="term" value="P:mRNA pseudouridine synthesis"/>
    <property type="evidence" value="ECO:0007669"/>
    <property type="project" value="TreeGrafter"/>
</dbReference>
<dbReference type="GO" id="GO:0003723">
    <property type="term" value="F:RNA binding"/>
    <property type="evidence" value="ECO:0007669"/>
    <property type="project" value="InterPro"/>
</dbReference>
<evidence type="ECO:0000313" key="26">
    <source>
        <dbReference type="RefSeq" id="XP_036364780.1"/>
    </source>
</evidence>
<dbReference type="RefSeq" id="XP_036364779.1">
    <property type="nucleotide sequence ID" value="XM_036508886.1"/>
</dbReference>
<dbReference type="GO" id="GO:0006397">
    <property type="term" value="P:mRNA processing"/>
    <property type="evidence" value="ECO:0007669"/>
    <property type="project" value="UniProtKB-KW"/>
</dbReference>
<evidence type="ECO:0000256" key="13">
    <source>
        <dbReference type="ARBA" id="ARBA00068582"/>
    </source>
</evidence>
<keyword evidence="22" id="KW-1185">Reference proteome</keyword>
<comment type="catalytic activity">
    <reaction evidence="9">
        <text>uridine(38/39/40) in tRNA = pseudouridine(38/39/40) in tRNA</text>
        <dbReference type="Rhea" id="RHEA:22376"/>
        <dbReference type="Rhea" id="RHEA-COMP:10085"/>
        <dbReference type="Rhea" id="RHEA-COMP:10087"/>
        <dbReference type="ChEBI" id="CHEBI:65314"/>
        <dbReference type="ChEBI" id="CHEBI:65315"/>
        <dbReference type="EC" id="5.4.99.12"/>
    </reaction>
</comment>
<comment type="similarity">
    <text evidence="3">Belongs to the tRNA pseudouridine synthase TruA family.</text>
</comment>
<dbReference type="NCBIfam" id="TIGR00071">
    <property type="entry name" value="hisT_truA"/>
    <property type="match status" value="1"/>
</dbReference>
<organism evidence="22 24">
    <name type="scientific">Octopus sinensis</name>
    <name type="common">East Asian common octopus</name>
    <dbReference type="NCBI Taxonomy" id="2607531"/>
    <lineage>
        <taxon>Eukaryota</taxon>
        <taxon>Metazoa</taxon>
        <taxon>Spiralia</taxon>
        <taxon>Lophotrochozoa</taxon>
        <taxon>Mollusca</taxon>
        <taxon>Cephalopoda</taxon>
        <taxon>Coleoidea</taxon>
        <taxon>Octopodiformes</taxon>
        <taxon>Octopoda</taxon>
        <taxon>Incirrata</taxon>
        <taxon>Octopodidae</taxon>
        <taxon>Octopus</taxon>
    </lineage>
</organism>
<dbReference type="InterPro" id="IPR041708">
    <property type="entry name" value="PUS1/PUS2-like"/>
</dbReference>
<dbReference type="Proteomes" id="UP000515154">
    <property type="component" value="Linkage group LG14"/>
</dbReference>
<reference evidence="23 24" key="1">
    <citation type="submission" date="2025-08" db="UniProtKB">
        <authorList>
            <consortium name="RefSeq"/>
        </authorList>
    </citation>
    <scope>IDENTIFICATION</scope>
</reference>
<dbReference type="GO" id="GO:0005634">
    <property type="term" value="C:nucleus"/>
    <property type="evidence" value="ECO:0007669"/>
    <property type="project" value="UniProtKB-SubCell"/>
</dbReference>
<evidence type="ECO:0000256" key="2">
    <source>
        <dbReference type="ARBA" id="ARBA00004123"/>
    </source>
</evidence>
<evidence type="ECO:0000256" key="14">
    <source>
        <dbReference type="ARBA" id="ARBA00075153"/>
    </source>
</evidence>
<dbReference type="Gene3D" id="3.30.70.660">
    <property type="entry name" value="Pseudouridine synthase I, catalytic domain, C-terminal subdomain"/>
    <property type="match status" value="1"/>
</dbReference>
<comment type="subunit">
    <text evidence="11">Monomer. Forms a complex with RARG and the SRA1 RNA in the nucleus.</text>
</comment>
<evidence type="ECO:0000256" key="17">
    <source>
        <dbReference type="ARBA" id="ARBA00081344"/>
    </source>
</evidence>
<dbReference type="InterPro" id="IPR020097">
    <property type="entry name" value="PsdUridine_synth_TruA_a/b_dom"/>
</dbReference>
<dbReference type="CDD" id="cd02568">
    <property type="entry name" value="PseudoU_synth_PUS1_PUS2"/>
    <property type="match status" value="1"/>
</dbReference>
<evidence type="ECO:0000256" key="11">
    <source>
        <dbReference type="ARBA" id="ARBA00064589"/>
    </source>
</evidence>
<gene>
    <name evidence="23 24 25 26" type="primary">LOC115219142</name>
</gene>
<evidence type="ECO:0000313" key="23">
    <source>
        <dbReference type="RefSeq" id="XP_029645097.1"/>
    </source>
</evidence>
<name>A0A6P7T2U7_9MOLL</name>
<evidence type="ECO:0000313" key="25">
    <source>
        <dbReference type="RefSeq" id="XP_036364779.1"/>
    </source>
</evidence>
<sequence>MLKRIVSKLVLRLRPRKMLEVLTTSEAAAVKQETDDKTAMKRQHDDDDNDDSKTPSKLLKKSEANIPIRTDRKRKVALLMAYSGEGYYGIQVNSAFPTIESELFKALVAVGLVPQDHVDNPYKMSFQRAARTDKGVSAIGQVVSLKMLIHFDNLIDRLNETLPKQIRILGMLRTTNSFNSKNHCSHRTYIYVMPTFALTPVEENVVLDYRIEESKLEELNSVLSLFKGTHNFHNFTSGRKFSDPSANRYIMDFEAGKPVVIDGLELVTIRIQGQSFMLHHIRKMIGLSIAIVRGFCGKDVIDLAWKAEKVDVPKAPGLGLVLERLHYNGYNKRFGNDGIHEPLVWDKYDEQMENFKEEFIMKNIVEKEKEEKSMLNWLVSLHNHTFGYVDDEGKRLPTAMYGAQKNLKTAEANSLSSGPADANENTETNTTNDKTDTTTTTAVTATDVASTTTTATATIDTTTDTTTATFSDDEVEQKVPESMRKLS</sequence>
<dbReference type="PANTHER" id="PTHR11142:SF4">
    <property type="entry name" value="PSEUDOURIDYLATE SYNTHASE 1 HOMOLOG"/>
    <property type="match status" value="1"/>
</dbReference>
<dbReference type="InterPro" id="IPR020094">
    <property type="entry name" value="TruA/RsuA/RluB/E/F_N"/>
</dbReference>
<feature type="active site" description="Nucleophile" evidence="18">
    <location>
        <position position="133"/>
    </location>
</feature>
<keyword evidence="5" id="KW-0819">tRNA processing</keyword>
<keyword evidence="6" id="KW-0413">Isomerase</keyword>
<dbReference type="KEGG" id="osn:115219142"/>
<accession>A0A6P7T2U7</accession>
<evidence type="ECO:0000256" key="12">
    <source>
        <dbReference type="ARBA" id="ARBA00066509"/>
    </source>
</evidence>
<feature type="binding site" evidence="19">
    <location>
        <position position="189"/>
    </location>
    <ligand>
        <name>substrate</name>
    </ligand>
</feature>
<evidence type="ECO:0000259" key="21">
    <source>
        <dbReference type="Pfam" id="PF01416"/>
    </source>
</evidence>